<feature type="transmembrane region" description="Helical" evidence="1">
    <location>
        <begin position="12"/>
        <end position="33"/>
    </location>
</feature>
<keyword evidence="1" id="KW-1133">Transmembrane helix</keyword>
<organism evidence="2 3">
    <name type="scientific">Alcaligenes ammonioxydans</name>
    <dbReference type="NCBI Taxonomy" id="2582914"/>
    <lineage>
        <taxon>Bacteria</taxon>
        <taxon>Pseudomonadati</taxon>
        <taxon>Pseudomonadota</taxon>
        <taxon>Betaproteobacteria</taxon>
        <taxon>Burkholderiales</taxon>
        <taxon>Alcaligenaceae</taxon>
        <taxon>Alcaligenes</taxon>
    </lineage>
</organism>
<evidence type="ECO:0000256" key="1">
    <source>
        <dbReference type="SAM" id="Phobius"/>
    </source>
</evidence>
<evidence type="ECO:0000313" key="2">
    <source>
        <dbReference type="EMBL" id="QXX78471.1"/>
    </source>
</evidence>
<protein>
    <submittedName>
        <fullName evidence="2">Uncharacterized protein</fullName>
    </submittedName>
</protein>
<evidence type="ECO:0000313" key="3">
    <source>
        <dbReference type="Proteomes" id="UP000826050"/>
    </source>
</evidence>
<dbReference type="RefSeq" id="WP_219235833.1">
    <property type="nucleotide sequence ID" value="NZ_CP049362.1"/>
</dbReference>
<dbReference type="Proteomes" id="UP000826050">
    <property type="component" value="Chromosome"/>
</dbReference>
<accession>A0ABX8SR24</accession>
<keyword evidence="1" id="KW-0812">Transmembrane</keyword>
<keyword evidence="1" id="KW-0472">Membrane</keyword>
<proteinExistence type="predicted"/>
<keyword evidence="3" id="KW-1185">Reference proteome</keyword>
<sequence length="225" mass="25842">MNKGIRSLWLGNAMVFMLVAAVSFECMRLFIWLFRTYPVESATEVAAWVQAVGSIGAIGIAIYLPYKQRKIDREIARREGTEFRLREMYALLIAIFETLRTLRSVCKKIRKSSEGADYLIDAERIRGLILSTSKFSPELMPERFMAFSFELRSMQYQALDVLRKSDAVAACLIKDEANSLRMKLEKLSGKARESYGIYKNNWNSVNGELWRFRHRSSPDKQAGGD</sequence>
<feature type="transmembrane region" description="Helical" evidence="1">
    <location>
        <begin position="45"/>
        <end position="64"/>
    </location>
</feature>
<name>A0ABX8SR24_9BURK</name>
<reference evidence="2 3" key="1">
    <citation type="submission" date="2020-02" db="EMBL/GenBank/DDBJ databases">
        <title>Partial ammonium oxidation to N2 by heterotrophic bacteria.</title>
        <authorList>
            <person name="Wu M."/>
        </authorList>
    </citation>
    <scope>NUCLEOTIDE SEQUENCE [LARGE SCALE GENOMIC DNA]</scope>
    <source>
        <strain evidence="2 3">HO-1</strain>
    </source>
</reference>
<gene>
    <name evidence="2" type="ORF">FE795_05195</name>
</gene>
<dbReference type="EMBL" id="CP049362">
    <property type="protein sequence ID" value="QXX78471.1"/>
    <property type="molecule type" value="Genomic_DNA"/>
</dbReference>